<accession>A0ABP3E375</accession>
<gene>
    <name evidence="2" type="ORF">GCM10010492_59420</name>
</gene>
<organism evidence="2 3">
    <name type="scientific">Saccharothrix mutabilis subsp. mutabilis</name>
    <dbReference type="NCBI Taxonomy" id="66855"/>
    <lineage>
        <taxon>Bacteria</taxon>
        <taxon>Bacillati</taxon>
        <taxon>Actinomycetota</taxon>
        <taxon>Actinomycetes</taxon>
        <taxon>Pseudonocardiales</taxon>
        <taxon>Pseudonocardiaceae</taxon>
        <taxon>Saccharothrix</taxon>
    </lineage>
</organism>
<proteinExistence type="predicted"/>
<evidence type="ECO:0000256" key="1">
    <source>
        <dbReference type="SAM" id="MobiDB-lite"/>
    </source>
</evidence>
<keyword evidence="3" id="KW-1185">Reference proteome</keyword>
<dbReference type="RefSeq" id="WP_343937248.1">
    <property type="nucleotide sequence ID" value="NZ_BAAABU010000019.1"/>
</dbReference>
<evidence type="ECO:0000313" key="2">
    <source>
        <dbReference type="EMBL" id="GAA0251220.1"/>
    </source>
</evidence>
<sequence length="84" mass="9446">MTGPDKNHFEAGSVRVNAEDHDNAVAVTPDCHLRSTRSVDLQVDREYTTLRMRIGVTDDSRPKRPCKWKRTAALAAARPWGSVR</sequence>
<evidence type="ECO:0000313" key="3">
    <source>
        <dbReference type="Proteomes" id="UP001500416"/>
    </source>
</evidence>
<dbReference type="Proteomes" id="UP001500416">
    <property type="component" value="Unassembled WGS sequence"/>
</dbReference>
<dbReference type="EMBL" id="BAAABU010000019">
    <property type="protein sequence ID" value="GAA0251220.1"/>
    <property type="molecule type" value="Genomic_DNA"/>
</dbReference>
<name>A0ABP3E375_9PSEU</name>
<feature type="region of interest" description="Disordered" evidence="1">
    <location>
        <begin position="1"/>
        <end position="23"/>
    </location>
</feature>
<protein>
    <submittedName>
        <fullName evidence="2">Uncharacterized protein</fullName>
    </submittedName>
</protein>
<comment type="caution">
    <text evidence="2">The sequence shown here is derived from an EMBL/GenBank/DDBJ whole genome shotgun (WGS) entry which is preliminary data.</text>
</comment>
<reference evidence="3" key="1">
    <citation type="journal article" date="2019" name="Int. J. Syst. Evol. Microbiol.">
        <title>The Global Catalogue of Microorganisms (GCM) 10K type strain sequencing project: providing services to taxonomists for standard genome sequencing and annotation.</title>
        <authorList>
            <consortium name="The Broad Institute Genomics Platform"/>
            <consortium name="The Broad Institute Genome Sequencing Center for Infectious Disease"/>
            <person name="Wu L."/>
            <person name="Ma J."/>
        </authorList>
    </citation>
    <scope>NUCLEOTIDE SEQUENCE [LARGE SCALE GENOMIC DNA]</scope>
    <source>
        <strain evidence="3">JCM 3380</strain>
    </source>
</reference>